<dbReference type="PANTHER" id="PTHR34582:SF7">
    <property type="entry name" value="UPF0702 TRANSMEMBRANE PROTEIN YDFS"/>
    <property type="match status" value="1"/>
</dbReference>
<dbReference type="EMBL" id="CP095073">
    <property type="protein sequence ID" value="UOQ45530.1"/>
    <property type="molecule type" value="Genomic_DNA"/>
</dbReference>
<evidence type="ECO:0000259" key="8">
    <source>
        <dbReference type="Pfam" id="PF04239"/>
    </source>
</evidence>
<dbReference type="InterPro" id="IPR023090">
    <property type="entry name" value="UPF0702_alpha/beta_dom_sf"/>
</dbReference>
<gene>
    <name evidence="9" type="ORF">MUN89_06185</name>
</gene>
<dbReference type="Proteomes" id="UP000831787">
    <property type="component" value="Chromosome"/>
</dbReference>
<dbReference type="Pfam" id="PF04239">
    <property type="entry name" value="DUF421"/>
    <property type="match status" value="1"/>
</dbReference>
<evidence type="ECO:0000256" key="6">
    <source>
        <dbReference type="ARBA" id="ARBA00023136"/>
    </source>
</evidence>
<reference evidence="9 10" key="1">
    <citation type="submission" date="2022-04" db="EMBL/GenBank/DDBJ databases">
        <title>Halobacillus sp. isolated from saltern.</title>
        <authorList>
            <person name="Won M."/>
            <person name="Lee C.-M."/>
            <person name="Woen H.-Y."/>
            <person name="Kwon S.-W."/>
        </authorList>
    </citation>
    <scope>NUCLEOTIDE SEQUENCE [LARGE SCALE GENOMIC DNA]</scope>
    <source>
        <strain evidence="9 10">SSBR10-3</strain>
    </source>
</reference>
<feature type="transmembrane region" description="Helical" evidence="7">
    <location>
        <begin position="59"/>
        <end position="77"/>
    </location>
</feature>
<comment type="subcellular location">
    <subcellularLocation>
        <location evidence="1">Cell membrane</location>
        <topology evidence="1">Multi-pass membrane protein</topology>
    </subcellularLocation>
</comment>
<accession>A0ABY4ENG6</accession>
<evidence type="ECO:0000313" key="10">
    <source>
        <dbReference type="Proteomes" id="UP000831787"/>
    </source>
</evidence>
<evidence type="ECO:0000256" key="4">
    <source>
        <dbReference type="ARBA" id="ARBA00022692"/>
    </source>
</evidence>
<name>A0ABY4ENG6_9BACI</name>
<evidence type="ECO:0000313" key="9">
    <source>
        <dbReference type="EMBL" id="UOQ45530.1"/>
    </source>
</evidence>
<evidence type="ECO:0000256" key="2">
    <source>
        <dbReference type="ARBA" id="ARBA00006448"/>
    </source>
</evidence>
<keyword evidence="5 7" id="KW-1133">Transmembrane helix</keyword>
<evidence type="ECO:0000256" key="3">
    <source>
        <dbReference type="ARBA" id="ARBA00022475"/>
    </source>
</evidence>
<keyword evidence="6 7" id="KW-0472">Membrane</keyword>
<evidence type="ECO:0000256" key="1">
    <source>
        <dbReference type="ARBA" id="ARBA00004651"/>
    </source>
</evidence>
<dbReference type="Gene3D" id="3.30.240.20">
    <property type="entry name" value="bsu07140 like domains"/>
    <property type="match status" value="2"/>
</dbReference>
<feature type="transmembrane region" description="Helical" evidence="7">
    <location>
        <begin position="35"/>
        <end position="53"/>
    </location>
</feature>
<dbReference type="PANTHER" id="PTHR34582">
    <property type="entry name" value="UPF0702 TRANSMEMBRANE PROTEIN YCAP"/>
    <property type="match status" value="1"/>
</dbReference>
<protein>
    <submittedName>
        <fullName evidence="9">DUF421 domain-containing protein</fullName>
    </submittedName>
</protein>
<keyword evidence="10" id="KW-1185">Reference proteome</keyword>
<comment type="similarity">
    <text evidence="2">Belongs to the UPF0702 family.</text>
</comment>
<feature type="transmembrane region" description="Helical" evidence="7">
    <location>
        <begin position="6"/>
        <end position="26"/>
    </location>
</feature>
<organism evidence="9 10">
    <name type="scientific">Halobacillus salinarum</name>
    <dbReference type="NCBI Taxonomy" id="2932257"/>
    <lineage>
        <taxon>Bacteria</taxon>
        <taxon>Bacillati</taxon>
        <taxon>Bacillota</taxon>
        <taxon>Bacilli</taxon>
        <taxon>Bacillales</taxon>
        <taxon>Bacillaceae</taxon>
        <taxon>Halobacillus</taxon>
    </lineage>
</organism>
<keyword evidence="3" id="KW-1003">Cell membrane</keyword>
<dbReference type="InterPro" id="IPR007353">
    <property type="entry name" value="DUF421"/>
</dbReference>
<evidence type="ECO:0000256" key="7">
    <source>
        <dbReference type="SAM" id="Phobius"/>
    </source>
</evidence>
<dbReference type="RefSeq" id="WP_244712302.1">
    <property type="nucleotide sequence ID" value="NZ_CP095073.1"/>
</dbReference>
<evidence type="ECO:0000256" key="5">
    <source>
        <dbReference type="ARBA" id="ARBA00022989"/>
    </source>
</evidence>
<proteinExistence type="inferred from homology"/>
<keyword evidence="4 7" id="KW-0812">Transmembrane</keyword>
<feature type="domain" description="YetF C-terminal" evidence="8">
    <location>
        <begin position="82"/>
        <end position="212"/>
    </location>
</feature>
<sequence length="234" mass="26619">MNEIILSIMRSMVSFILLILVTAVIGKHINAHKNYYSFAFAITIGSFVANMGFNTHFKFSEMLLSFLALVVLYYAFLSISAKSRKIRSIFSGRPTVLIEKGNLLDQNMKKIKFSLDDLNQHLRELGLFNIEEVDYAILEVSGELAIRKKSPYQNPTNQDINLPFSSFSLPVELIMNGKLVHKNVQPPYTKEWIEGECRKRDLVVGDIYYAVVNSNGSLFVDPFKDDLHSPSDIE</sequence>